<gene>
    <name evidence="2" type="ordered locus">Os07g0531101</name>
    <name evidence="2" type="ORF">OSNPB_070531101</name>
</gene>
<feature type="compositionally biased region" description="Basic residues" evidence="1">
    <location>
        <begin position="79"/>
        <end position="93"/>
    </location>
</feature>
<dbReference type="AlphaFoldDB" id="A0A0P0X6W5"/>
<evidence type="ECO:0000313" key="2">
    <source>
        <dbReference type="EMBL" id="BAT01877.1"/>
    </source>
</evidence>
<name>A0A0P0X6W5_ORYSJ</name>
<reference evidence="3" key="1">
    <citation type="journal article" date="2005" name="Nature">
        <title>The map-based sequence of the rice genome.</title>
        <authorList>
            <consortium name="International rice genome sequencing project (IRGSP)"/>
            <person name="Matsumoto T."/>
            <person name="Wu J."/>
            <person name="Kanamori H."/>
            <person name="Katayose Y."/>
            <person name="Fujisawa M."/>
            <person name="Namiki N."/>
            <person name="Mizuno H."/>
            <person name="Yamamoto K."/>
            <person name="Antonio B.A."/>
            <person name="Baba T."/>
            <person name="Sakata K."/>
            <person name="Nagamura Y."/>
            <person name="Aoki H."/>
            <person name="Arikawa K."/>
            <person name="Arita K."/>
            <person name="Bito T."/>
            <person name="Chiden Y."/>
            <person name="Fujitsuka N."/>
            <person name="Fukunaka R."/>
            <person name="Hamada M."/>
            <person name="Harada C."/>
            <person name="Hayashi A."/>
            <person name="Hijishita S."/>
            <person name="Honda M."/>
            <person name="Hosokawa S."/>
            <person name="Ichikawa Y."/>
            <person name="Idonuma A."/>
            <person name="Iijima M."/>
            <person name="Ikeda M."/>
            <person name="Ikeno M."/>
            <person name="Ito K."/>
            <person name="Ito S."/>
            <person name="Ito T."/>
            <person name="Ito Y."/>
            <person name="Ito Y."/>
            <person name="Iwabuchi A."/>
            <person name="Kamiya K."/>
            <person name="Karasawa W."/>
            <person name="Kurita K."/>
            <person name="Katagiri S."/>
            <person name="Kikuta A."/>
            <person name="Kobayashi H."/>
            <person name="Kobayashi N."/>
            <person name="Machita K."/>
            <person name="Maehara T."/>
            <person name="Masukawa M."/>
            <person name="Mizubayashi T."/>
            <person name="Mukai Y."/>
            <person name="Nagasaki H."/>
            <person name="Nagata Y."/>
            <person name="Naito S."/>
            <person name="Nakashima M."/>
            <person name="Nakama Y."/>
            <person name="Nakamichi Y."/>
            <person name="Nakamura M."/>
            <person name="Meguro A."/>
            <person name="Negishi M."/>
            <person name="Ohta I."/>
            <person name="Ohta T."/>
            <person name="Okamoto M."/>
            <person name="Ono N."/>
            <person name="Saji S."/>
            <person name="Sakaguchi M."/>
            <person name="Sakai K."/>
            <person name="Shibata M."/>
            <person name="Shimokawa T."/>
            <person name="Song J."/>
            <person name="Takazaki Y."/>
            <person name="Terasawa K."/>
            <person name="Tsugane M."/>
            <person name="Tsuji K."/>
            <person name="Ueda S."/>
            <person name="Waki K."/>
            <person name="Yamagata H."/>
            <person name="Yamamoto M."/>
            <person name="Yamamoto S."/>
            <person name="Yamane H."/>
            <person name="Yoshiki S."/>
            <person name="Yoshihara R."/>
            <person name="Yukawa K."/>
            <person name="Zhong H."/>
            <person name="Yano M."/>
            <person name="Yuan Q."/>
            <person name="Ouyang S."/>
            <person name="Liu J."/>
            <person name="Jones K.M."/>
            <person name="Gansberger K."/>
            <person name="Moffat K."/>
            <person name="Hill J."/>
            <person name="Bera J."/>
            <person name="Fadrosh D."/>
            <person name="Jin S."/>
            <person name="Johri S."/>
            <person name="Kim M."/>
            <person name="Overton L."/>
            <person name="Reardon M."/>
            <person name="Tsitrin T."/>
            <person name="Vuong H."/>
            <person name="Weaver B."/>
            <person name="Ciecko A."/>
            <person name="Tallon L."/>
            <person name="Jackson J."/>
            <person name="Pai G."/>
            <person name="Aken S.V."/>
            <person name="Utterback T."/>
            <person name="Reidmuller S."/>
            <person name="Feldblyum T."/>
            <person name="Hsiao J."/>
            <person name="Zismann V."/>
            <person name="Iobst S."/>
            <person name="de Vazeille A.R."/>
            <person name="Buell C.R."/>
            <person name="Ying K."/>
            <person name="Li Y."/>
            <person name="Lu T."/>
            <person name="Huang Y."/>
            <person name="Zhao Q."/>
            <person name="Feng Q."/>
            <person name="Zhang L."/>
            <person name="Zhu J."/>
            <person name="Weng Q."/>
            <person name="Mu J."/>
            <person name="Lu Y."/>
            <person name="Fan D."/>
            <person name="Liu Y."/>
            <person name="Guan J."/>
            <person name="Zhang Y."/>
            <person name="Yu S."/>
            <person name="Liu X."/>
            <person name="Zhang Y."/>
            <person name="Hong G."/>
            <person name="Han B."/>
            <person name="Choisne N."/>
            <person name="Demange N."/>
            <person name="Orjeda G."/>
            <person name="Samain S."/>
            <person name="Cattolico L."/>
            <person name="Pelletier E."/>
            <person name="Couloux A."/>
            <person name="Segurens B."/>
            <person name="Wincker P."/>
            <person name="D'Hont A."/>
            <person name="Scarpelli C."/>
            <person name="Weissenbach J."/>
            <person name="Salanoubat M."/>
            <person name="Quetier F."/>
            <person name="Yu Y."/>
            <person name="Kim H.R."/>
            <person name="Rambo T."/>
            <person name="Currie J."/>
            <person name="Collura K."/>
            <person name="Luo M."/>
            <person name="Yang T."/>
            <person name="Ammiraju J.S.S."/>
            <person name="Engler F."/>
            <person name="Soderlund C."/>
            <person name="Wing R.A."/>
            <person name="Palmer L.E."/>
            <person name="de la Bastide M."/>
            <person name="Spiegel L."/>
            <person name="Nascimento L."/>
            <person name="Zutavern T."/>
            <person name="O'Shaughnessy A."/>
            <person name="Dike S."/>
            <person name="Dedhia N."/>
            <person name="Preston R."/>
            <person name="Balija V."/>
            <person name="McCombie W.R."/>
            <person name="Chow T."/>
            <person name="Chen H."/>
            <person name="Chung M."/>
            <person name="Chen C."/>
            <person name="Shaw J."/>
            <person name="Wu H."/>
            <person name="Hsiao K."/>
            <person name="Chao Y."/>
            <person name="Chu M."/>
            <person name="Cheng C."/>
            <person name="Hour A."/>
            <person name="Lee P."/>
            <person name="Lin S."/>
            <person name="Lin Y."/>
            <person name="Liou J."/>
            <person name="Liu S."/>
            <person name="Hsing Y."/>
            <person name="Raghuvanshi S."/>
            <person name="Mohanty A."/>
            <person name="Bharti A.K."/>
            <person name="Gaur A."/>
            <person name="Gupta V."/>
            <person name="Kumar D."/>
            <person name="Ravi V."/>
            <person name="Vij S."/>
            <person name="Kapur A."/>
            <person name="Khurana P."/>
            <person name="Khurana P."/>
            <person name="Khurana J.P."/>
            <person name="Tyagi A.K."/>
            <person name="Gaikwad K."/>
            <person name="Singh A."/>
            <person name="Dalal V."/>
            <person name="Srivastava S."/>
            <person name="Dixit A."/>
            <person name="Pal A.K."/>
            <person name="Ghazi I.A."/>
            <person name="Yadav M."/>
            <person name="Pandit A."/>
            <person name="Bhargava A."/>
            <person name="Sureshbabu K."/>
            <person name="Batra K."/>
            <person name="Sharma T.R."/>
            <person name="Mohapatra T."/>
            <person name="Singh N.K."/>
            <person name="Messing J."/>
            <person name="Nelson A.B."/>
            <person name="Fuks G."/>
            <person name="Kavchok S."/>
            <person name="Keizer G."/>
            <person name="Linton E."/>
            <person name="Llaca V."/>
            <person name="Song R."/>
            <person name="Tanyolac B."/>
            <person name="Young S."/>
            <person name="Ho-Il K."/>
            <person name="Hahn J.H."/>
            <person name="Sangsakoo G."/>
            <person name="Vanavichit A."/>
            <person name="de Mattos Luiz.A.T."/>
            <person name="Zimmer P.D."/>
            <person name="Malone G."/>
            <person name="Dellagostin O."/>
            <person name="de Oliveira A.C."/>
            <person name="Bevan M."/>
            <person name="Bancroft I."/>
            <person name="Minx P."/>
            <person name="Cordum H."/>
            <person name="Wilson R."/>
            <person name="Cheng Z."/>
            <person name="Jin W."/>
            <person name="Jiang J."/>
            <person name="Leong S.A."/>
            <person name="Iwama H."/>
            <person name="Gojobori T."/>
            <person name="Itoh T."/>
            <person name="Niimura Y."/>
            <person name="Fujii Y."/>
            <person name="Habara T."/>
            <person name="Sakai H."/>
            <person name="Sato Y."/>
            <person name="Wilson G."/>
            <person name="Kumar K."/>
            <person name="McCouch S."/>
            <person name="Juretic N."/>
            <person name="Hoen D."/>
            <person name="Wright S."/>
            <person name="Bruskiewich R."/>
            <person name="Bureau T."/>
            <person name="Miyao A."/>
            <person name="Hirochika H."/>
            <person name="Nishikawa T."/>
            <person name="Kadowaki K."/>
            <person name="Sugiura M."/>
            <person name="Burr B."/>
            <person name="Sasaki T."/>
        </authorList>
    </citation>
    <scope>NUCLEOTIDE SEQUENCE [LARGE SCALE GENOMIC DNA]</scope>
    <source>
        <strain evidence="3">cv. Nipponbare</strain>
    </source>
</reference>
<feature type="region of interest" description="Disordered" evidence="1">
    <location>
        <begin position="27"/>
        <end position="100"/>
    </location>
</feature>
<proteinExistence type="predicted"/>
<dbReference type="EMBL" id="AP014963">
    <property type="protein sequence ID" value="BAT01877.1"/>
    <property type="molecule type" value="Genomic_DNA"/>
</dbReference>
<organism evidence="2 3">
    <name type="scientific">Oryza sativa subsp. japonica</name>
    <name type="common">Rice</name>
    <dbReference type="NCBI Taxonomy" id="39947"/>
    <lineage>
        <taxon>Eukaryota</taxon>
        <taxon>Viridiplantae</taxon>
        <taxon>Streptophyta</taxon>
        <taxon>Embryophyta</taxon>
        <taxon>Tracheophyta</taxon>
        <taxon>Spermatophyta</taxon>
        <taxon>Magnoliopsida</taxon>
        <taxon>Liliopsida</taxon>
        <taxon>Poales</taxon>
        <taxon>Poaceae</taxon>
        <taxon>BOP clade</taxon>
        <taxon>Oryzoideae</taxon>
        <taxon>Oryzeae</taxon>
        <taxon>Oryzinae</taxon>
        <taxon>Oryza</taxon>
        <taxon>Oryza sativa</taxon>
    </lineage>
</organism>
<dbReference type="InParanoid" id="A0A0P0X6W5"/>
<accession>A0A0P0X6W5</accession>
<dbReference type="PaxDb" id="39947-A0A0P0X6W5"/>
<feature type="compositionally biased region" description="Pro residues" evidence="1">
    <location>
        <begin position="34"/>
        <end position="48"/>
    </location>
</feature>
<feature type="compositionally biased region" description="Pro residues" evidence="1">
    <location>
        <begin position="69"/>
        <end position="78"/>
    </location>
</feature>
<dbReference type="Proteomes" id="UP000059680">
    <property type="component" value="Chromosome 7"/>
</dbReference>
<reference evidence="2 3" key="3">
    <citation type="journal article" date="2013" name="Rice">
        <title>Improvement of the Oryza sativa Nipponbare reference genome using next generation sequence and optical map data.</title>
        <authorList>
            <person name="Kawahara Y."/>
            <person name="de la Bastide M."/>
            <person name="Hamilton J.P."/>
            <person name="Kanamori H."/>
            <person name="McCombie W.R."/>
            <person name="Ouyang S."/>
            <person name="Schwartz D.C."/>
            <person name="Tanaka T."/>
            <person name="Wu J."/>
            <person name="Zhou S."/>
            <person name="Childs K.L."/>
            <person name="Davidson R.M."/>
            <person name="Lin H."/>
            <person name="Quesada-Ocampo L."/>
            <person name="Vaillancourt B."/>
            <person name="Sakai H."/>
            <person name="Lee S.S."/>
            <person name="Kim J."/>
            <person name="Numa H."/>
            <person name="Itoh T."/>
            <person name="Buell C.R."/>
            <person name="Matsumoto T."/>
        </authorList>
    </citation>
    <scope>NUCLEOTIDE SEQUENCE [LARGE SCALE GENOMIC DNA]</scope>
    <source>
        <strain evidence="3">cv. Nipponbare</strain>
    </source>
</reference>
<feature type="compositionally biased region" description="Basic and acidic residues" evidence="1">
    <location>
        <begin position="53"/>
        <end position="64"/>
    </location>
</feature>
<evidence type="ECO:0000313" key="3">
    <source>
        <dbReference type="Proteomes" id="UP000059680"/>
    </source>
</evidence>
<sequence>MLSTYHHGWRASLTTVHGRRWQSKGWMTSLRHLPMPPPPTNTPTPPVHPSRLSNHDHTSPEHHLHYQLPQPPPAPSPPSRRRTANGRHRHRLAGRLTGTAATNIGTSITVRRSFTATA</sequence>
<keyword evidence="3" id="KW-1185">Reference proteome</keyword>
<protein>
    <submittedName>
        <fullName evidence="2">Os07g0531101 protein</fullName>
    </submittedName>
</protein>
<evidence type="ECO:0000256" key="1">
    <source>
        <dbReference type="SAM" id="MobiDB-lite"/>
    </source>
</evidence>
<reference evidence="2 3" key="2">
    <citation type="journal article" date="2013" name="Plant Cell Physiol.">
        <title>Rice Annotation Project Database (RAP-DB): an integrative and interactive database for rice genomics.</title>
        <authorList>
            <person name="Sakai H."/>
            <person name="Lee S.S."/>
            <person name="Tanaka T."/>
            <person name="Numa H."/>
            <person name="Kim J."/>
            <person name="Kawahara Y."/>
            <person name="Wakimoto H."/>
            <person name="Yang C.C."/>
            <person name="Iwamoto M."/>
            <person name="Abe T."/>
            <person name="Yamada Y."/>
            <person name="Muto A."/>
            <person name="Inokuchi H."/>
            <person name="Ikemura T."/>
            <person name="Matsumoto T."/>
            <person name="Sasaki T."/>
            <person name="Itoh T."/>
        </authorList>
    </citation>
    <scope>NUCLEOTIDE SEQUENCE [LARGE SCALE GENOMIC DNA]</scope>
    <source>
        <strain evidence="3">cv. Nipponbare</strain>
    </source>
</reference>